<dbReference type="Pfam" id="PF03796">
    <property type="entry name" value="DnaB_C"/>
    <property type="match status" value="1"/>
</dbReference>
<dbReference type="GO" id="GO:1990077">
    <property type="term" value="C:primosome complex"/>
    <property type="evidence" value="ECO:0007669"/>
    <property type="project" value="UniProtKB-KW"/>
</dbReference>
<keyword evidence="3" id="KW-0067">ATP-binding</keyword>
<keyword evidence="4" id="KW-1185">Reference proteome</keyword>
<evidence type="ECO:0000259" key="2">
    <source>
        <dbReference type="PROSITE" id="PS51199"/>
    </source>
</evidence>
<gene>
    <name evidence="3" type="ORF">DDE18_19090</name>
</gene>
<accession>A0A2T8F6B5</accession>
<dbReference type="GO" id="GO:0003678">
    <property type="term" value="F:DNA helicase activity"/>
    <property type="evidence" value="ECO:0007669"/>
    <property type="project" value="InterPro"/>
</dbReference>
<evidence type="ECO:0000313" key="4">
    <source>
        <dbReference type="Proteomes" id="UP000246018"/>
    </source>
</evidence>
<dbReference type="AlphaFoldDB" id="A0A2T8F6B5"/>
<dbReference type="PANTHER" id="PTHR30153">
    <property type="entry name" value="REPLICATIVE DNA HELICASE DNAB"/>
    <property type="match status" value="1"/>
</dbReference>
<proteinExistence type="predicted"/>
<organism evidence="3 4">
    <name type="scientific">Nocardioides gansuensis</name>
    <dbReference type="NCBI Taxonomy" id="2138300"/>
    <lineage>
        <taxon>Bacteria</taxon>
        <taxon>Bacillati</taxon>
        <taxon>Actinomycetota</taxon>
        <taxon>Actinomycetes</taxon>
        <taxon>Propionibacteriales</taxon>
        <taxon>Nocardioidaceae</taxon>
        <taxon>Nocardioides</taxon>
    </lineage>
</organism>
<dbReference type="GO" id="GO:0006269">
    <property type="term" value="P:DNA replication, synthesis of primer"/>
    <property type="evidence" value="ECO:0007669"/>
    <property type="project" value="UniProtKB-KW"/>
</dbReference>
<reference evidence="3 4" key="1">
    <citation type="submission" date="2018-04" db="EMBL/GenBank/DDBJ databases">
        <title>Genome of Nocardioides gansuensis WSJ-1.</title>
        <authorList>
            <person name="Wu S."/>
            <person name="Wang G."/>
        </authorList>
    </citation>
    <scope>NUCLEOTIDE SEQUENCE [LARGE SCALE GENOMIC DNA]</scope>
    <source>
        <strain evidence="3 4">WSJ-1</strain>
    </source>
</reference>
<dbReference type="GO" id="GO:0005524">
    <property type="term" value="F:ATP binding"/>
    <property type="evidence" value="ECO:0007669"/>
    <property type="project" value="InterPro"/>
</dbReference>
<dbReference type="PROSITE" id="PS51199">
    <property type="entry name" value="SF4_HELICASE"/>
    <property type="match status" value="1"/>
</dbReference>
<evidence type="ECO:0000256" key="1">
    <source>
        <dbReference type="ARBA" id="ARBA00022515"/>
    </source>
</evidence>
<sequence length="392" mass="42971">MTWTLLSPALAVRCCGTFGPGQCARDNRRSLVSSGNCTASRARRTNQRHSGTKTRALCFHGHVDDKLSTLTTTLDAASDRMRSGRHAADRIWPTGFGALDPAIGGGLRSGSLVLLAGPAGLGKTTFALQVCRNVVRLGRPILYFSYEHEAEDLLAKLVSLEAGELDDSDQARLSAIQEAFDALEGGTIEQRLDGVPYANQALGVVRDYSPLLFVHRSTGSSTGLAAIRDAAEAVQRESGVMPLIVVDYLQKVHVPHAPAEEEERSTVVVEGLKDLAIDLSAPVLAVVAADKVGMEPGRRMRLNHLRGSSALAYEADIVMVLNSKFDIVARHHLTYDLGNAERFREWAVVTVEKNRFGRSLELEYRKRFDQGRFETTGRRISEQLVDERVFME</sequence>
<dbReference type="SUPFAM" id="SSF52540">
    <property type="entry name" value="P-loop containing nucleoside triphosphate hydrolases"/>
    <property type="match status" value="1"/>
</dbReference>
<evidence type="ECO:0000313" key="3">
    <source>
        <dbReference type="EMBL" id="PVG81251.1"/>
    </source>
</evidence>
<keyword evidence="3" id="KW-0378">Hydrolase</keyword>
<dbReference type="GO" id="GO:0005829">
    <property type="term" value="C:cytosol"/>
    <property type="evidence" value="ECO:0007669"/>
    <property type="project" value="TreeGrafter"/>
</dbReference>
<name>A0A2T8F6B5_9ACTN</name>
<feature type="domain" description="SF4 helicase" evidence="2">
    <location>
        <begin position="85"/>
        <end position="380"/>
    </location>
</feature>
<dbReference type="PRINTS" id="PR01874">
    <property type="entry name" value="DNAREPAIRADA"/>
</dbReference>
<keyword evidence="3" id="KW-0547">Nucleotide-binding</keyword>
<dbReference type="Proteomes" id="UP000246018">
    <property type="component" value="Unassembled WGS sequence"/>
</dbReference>
<dbReference type="OrthoDB" id="4836904at2"/>
<dbReference type="SMART" id="SM00382">
    <property type="entry name" value="AAA"/>
    <property type="match status" value="1"/>
</dbReference>
<dbReference type="PANTHER" id="PTHR30153:SF2">
    <property type="entry name" value="REPLICATIVE DNA HELICASE"/>
    <property type="match status" value="1"/>
</dbReference>
<dbReference type="Gene3D" id="3.40.50.300">
    <property type="entry name" value="P-loop containing nucleotide triphosphate hydrolases"/>
    <property type="match status" value="1"/>
</dbReference>
<dbReference type="InterPro" id="IPR007694">
    <property type="entry name" value="DNA_helicase_DnaB-like_C"/>
</dbReference>
<keyword evidence="3" id="KW-0347">Helicase</keyword>
<comment type="caution">
    <text evidence="3">The sequence shown here is derived from an EMBL/GenBank/DDBJ whole genome shotgun (WGS) entry which is preliminary data.</text>
</comment>
<protein>
    <submittedName>
        <fullName evidence="3">Helicase DnaB</fullName>
    </submittedName>
</protein>
<dbReference type="EMBL" id="QDGZ01000009">
    <property type="protein sequence ID" value="PVG81251.1"/>
    <property type="molecule type" value="Genomic_DNA"/>
</dbReference>
<keyword evidence="1" id="KW-0639">Primosome</keyword>
<dbReference type="InterPro" id="IPR027417">
    <property type="entry name" value="P-loop_NTPase"/>
</dbReference>
<dbReference type="InterPro" id="IPR003593">
    <property type="entry name" value="AAA+_ATPase"/>
</dbReference>